<dbReference type="InterPro" id="IPR003137">
    <property type="entry name" value="PA_domain"/>
</dbReference>
<keyword evidence="3" id="KW-0256">Endoplasmic reticulum</keyword>
<keyword evidence="6" id="KW-0106">Calcium</keyword>
<dbReference type="Proteomes" id="UP001215151">
    <property type="component" value="Unassembled WGS sequence"/>
</dbReference>
<feature type="domain" description="PA" evidence="10">
    <location>
        <begin position="739"/>
        <end position="825"/>
    </location>
</feature>
<dbReference type="GO" id="GO:0016020">
    <property type="term" value="C:membrane"/>
    <property type="evidence" value="ECO:0007669"/>
    <property type="project" value="InterPro"/>
</dbReference>
<evidence type="ECO:0000259" key="10">
    <source>
        <dbReference type="Pfam" id="PF02225"/>
    </source>
</evidence>
<feature type="binding site" evidence="6">
    <location>
        <position position="482"/>
    </location>
    <ligand>
        <name>Ca(2+)</name>
        <dbReference type="ChEBI" id="CHEBI:29108"/>
    </ligand>
</feature>
<name>A0AAD7U333_9APHY</name>
<evidence type="ECO:0000256" key="9">
    <source>
        <dbReference type="SAM" id="SignalP"/>
    </source>
</evidence>
<dbReference type="InterPro" id="IPR046450">
    <property type="entry name" value="PA_dom_sf"/>
</dbReference>
<protein>
    <recommendedName>
        <fullName evidence="7">alpha-1,2-Mannosidase</fullName>
        <ecNumber evidence="7">3.2.1.-</ecNumber>
    </recommendedName>
</protein>
<evidence type="ECO:0000256" key="6">
    <source>
        <dbReference type="PIRSR" id="PIRSR601382-2"/>
    </source>
</evidence>
<dbReference type="PANTHER" id="PTHR45679">
    <property type="entry name" value="ER DEGRADATION-ENHANCING ALPHA-MANNOSIDASE-LIKE PROTEIN 2"/>
    <property type="match status" value="1"/>
</dbReference>
<dbReference type="PRINTS" id="PR00747">
    <property type="entry name" value="GLYHDRLASE47"/>
</dbReference>
<organism evidence="11 12">
    <name type="scientific">Trametes cubensis</name>
    <dbReference type="NCBI Taxonomy" id="1111947"/>
    <lineage>
        <taxon>Eukaryota</taxon>
        <taxon>Fungi</taxon>
        <taxon>Dikarya</taxon>
        <taxon>Basidiomycota</taxon>
        <taxon>Agaricomycotina</taxon>
        <taxon>Agaricomycetes</taxon>
        <taxon>Polyporales</taxon>
        <taxon>Polyporaceae</taxon>
        <taxon>Trametes</taxon>
    </lineage>
</organism>
<feature type="compositionally biased region" description="Basic and acidic residues" evidence="8">
    <location>
        <begin position="855"/>
        <end position="875"/>
    </location>
</feature>
<keyword evidence="6" id="KW-0479">Metal-binding</keyword>
<dbReference type="Pfam" id="PF02225">
    <property type="entry name" value="PA"/>
    <property type="match status" value="1"/>
</dbReference>
<keyword evidence="4" id="KW-0325">Glycoprotein</keyword>
<evidence type="ECO:0000256" key="4">
    <source>
        <dbReference type="ARBA" id="ARBA00023180"/>
    </source>
</evidence>
<dbReference type="SUPFAM" id="SSF52025">
    <property type="entry name" value="PA domain"/>
    <property type="match status" value="1"/>
</dbReference>
<evidence type="ECO:0000256" key="2">
    <source>
        <dbReference type="ARBA" id="ARBA00007658"/>
    </source>
</evidence>
<feature type="active site" evidence="5">
    <location>
        <position position="282"/>
    </location>
</feature>
<dbReference type="GO" id="GO:0036503">
    <property type="term" value="P:ERAD pathway"/>
    <property type="evidence" value="ECO:0007669"/>
    <property type="project" value="UniProtKB-ARBA"/>
</dbReference>
<dbReference type="InterPro" id="IPR012341">
    <property type="entry name" value="6hp_glycosidase-like_sf"/>
</dbReference>
<feature type="chain" id="PRO_5042052378" description="alpha-1,2-Mannosidase" evidence="9">
    <location>
        <begin position="22"/>
        <end position="898"/>
    </location>
</feature>
<feature type="active site" description="Proton donor" evidence="5">
    <location>
        <position position="141"/>
    </location>
</feature>
<evidence type="ECO:0000256" key="1">
    <source>
        <dbReference type="ARBA" id="ARBA00004240"/>
    </source>
</evidence>
<dbReference type="GO" id="GO:0004571">
    <property type="term" value="F:mannosyl-oligosaccharide 1,2-alpha-mannosidase activity"/>
    <property type="evidence" value="ECO:0007669"/>
    <property type="project" value="InterPro"/>
</dbReference>
<evidence type="ECO:0000256" key="8">
    <source>
        <dbReference type="SAM" id="MobiDB-lite"/>
    </source>
</evidence>
<dbReference type="GO" id="GO:0005975">
    <property type="term" value="P:carbohydrate metabolic process"/>
    <property type="evidence" value="ECO:0007669"/>
    <property type="project" value="InterPro"/>
</dbReference>
<evidence type="ECO:0000313" key="12">
    <source>
        <dbReference type="Proteomes" id="UP001215151"/>
    </source>
</evidence>
<dbReference type="PANTHER" id="PTHR45679:SF5">
    <property type="entry name" value="ER DEGRADATION-ENHANCING ALPHA-MANNOSIDASE-LIKE PROTEIN 1"/>
    <property type="match status" value="1"/>
</dbReference>
<dbReference type="AlphaFoldDB" id="A0AAD7U333"/>
<dbReference type="GO" id="GO:0005509">
    <property type="term" value="F:calcium ion binding"/>
    <property type="evidence" value="ECO:0007669"/>
    <property type="project" value="InterPro"/>
</dbReference>
<sequence length="898" mass="100668">MKWPALWPSGLLALLIAVLDSHWSPPVSVHALSKAVPWTADRKVAVREQVRELWHHGYDHYMKHAFPLDELAPLSCTGRGPNWHNPADVATNDVAGNFSVTLIDALDTFVVLNDPPGFEDAVRKIIRWVTFDVNTKPQVFETTIRVLGGLLSGHIFADKPGQPFHLSWYRGELLQLAYDLGVRLLPAFHTLTGLPYARINLRHGIPRGESIDTCTAGAGSLILEFGTLSRLTGDDRFEKAAYKAFFALWNRRSDIGLVGNTINIFTGLWTHPEVNGIGAGIDSFYEYALKWYIMSGEVEFLDVWQDSYASVMRYSRAPDGFWYRNVNIHSGDPQYASVDSLSAFWPGLQVLGGDIENAVKSHLTYWNIWRGFAGLPEMWDMSYRQATSFQYPLRPEFVESTWYLYRATRDPFYLDVGERVLRDITYRTKVECGLVGISDLRTNARDDRMESFVLSETLKYLYLLFDESNPLHTDDSHWVFTTEGHILSLDRSLLRPISPARRKLRRVESVQCPVYRPPVLAYDDWEGETGLTGGVMWRADFDYARELVGRMPSENETRWWDPEGWCMLPKHEPYTYDFVLSADGGLVPEDLHPSVDKLVPVADGYLVHNVTGLRVHIVTRLDGKGYDIAKLGPYAVKTGQKIYFNDSQLVLSPVEGSGKQGATAAKPRTPEVELRLYLDYVDPLLQLQGPGMHDVITEATVIAATAMFGGDPAASRHPSSSSSTDKPPLRFGHGEGVRVVQFPDNPLGCTPYREKLDGEAIVVARGECTFLEKLTHAQRAGASGVVVLGDEDRHINPSADAEELAAAGPEINDVAIVVLQRGDAQLVEDMLELVERHGLGEVKLVVEPWDDGLVETDRSADDKGDRAEKNRSREGKLEDTPRVLYLNNHPLINTRLLV</sequence>
<comment type="cofactor">
    <cofactor evidence="6">
        <name>Ca(2+)</name>
        <dbReference type="ChEBI" id="CHEBI:29108"/>
    </cofactor>
</comment>
<dbReference type="GO" id="GO:1904380">
    <property type="term" value="P:endoplasmic reticulum mannose trimming"/>
    <property type="evidence" value="ECO:0007669"/>
    <property type="project" value="InterPro"/>
</dbReference>
<feature type="active site" evidence="5">
    <location>
        <position position="396"/>
    </location>
</feature>
<gene>
    <name evidence="11" type="ORF">ONZ51_g587</name>
</gene>
<evidence type="ECO:0000256" key="7">
    <source>
        <dbReference type="RuleBase" id="RU361193"/>
    </source>
</evidence>
<dbReference type="InterPro" id="IPR044674">
    <property type="entry name" value="EDEM1/2/3"/>
</dbReference>
<dbReference type="Gene3D" id="3.50.30.30">
    <property type="match status" value="1"/>
</dbReference>
<dbReference type="EMBL" id="JAPEVG010000007">
    <property type="protein sequence ID" value="KAJ8501468.1"/>
    <property type="molecule type" value="Genomic_DNA"/>
</dbReference>
<feature type="active site" description="Proton donor" evidence="5">
    <location>
        <position position="377"/>
    </location>
</feature>
<dbReference type="EC" id="3.2.1.-" evidence="7"/>
<dbReference type="Pfam" id="PF01532">
    <property type="entry name" value="Glyco_hydro_47"/>
    <property type="match status" value="1"/>
</dbReference>
<accession>A0AAD7U333</accession>
<feature type="region of interest" description="Disordered" evidence="8">
    <location>
        <begin position="854"/>
        <end position="875"/>
    </location>
</feature>
<feature type="signal peptide" evidence="9">
    <location>
        <begin position="1"/>
        <end position="21"/>
    </location>
</feature>
<comment type="subcellular location">
    <subcellularLocation>
        <location evidence="1">Endoplasmic reticulum</location>
    </subcellularLocation>
</comment>
<dbReference type="GO" id="GO:0044322">
    <property type="term" value="C:endoplasmic reticulum quality control compartment"/>
    <property type="evidence" value="ECO:0007669"/>
    <property type="project" value="GOC"/>
</dbReference>
<comment type="similarity">
    <text evidence="2 7">Belongs to the glycosyl hydrolase 47 family.</text>
</comment>
<keyword evidence="9" id="KW-0732">Signal</keyword>
<evidence type="ECO:0000256" key="5">
    <source>
        <dbReference type="PIRSR" id="PIRSR601382-1"/>
    </source>
</evidence>
<evidence type="ECO:0000313" key="11">
    <source>
        <dbReference type="EMBL" id="KAJ8501468.1"/>
    </source>
</evidence>
<keyword evidence="7" id="KW-0378">Hydrolase</keyword>
<keyword evidence="7" id="KW-0326">Glycosidase</keyword>
<comment type="caution">
    <text evidence="11">The sequence shown here is derived from an EMBL/GenBank/DDBJ whole genome shotgun (WGS) entry which is preliminary data.</text>
</comment>
<keyword evidence="12" id="KW-1185">Reference proteome</keyword>
<proteinExistence type="inferred from homology"/>
<evidence type="ECO:0000256" key="3">
    <source>
        <dbReference type="ARBA" id="ARBA00022824"/>
    </source>
</evidence>
<dbReference type="SUPFAM" id="SSF48225">
    <property type="entry name" value="Seven-hairpin glycosidases"/>
    <property type="match status" value="1"/>
</dbReference>
<dbReference type="Gene3D" id="1.50.10.10">
    <property type="match status" value="1"/>
</dbReference>
<dbReference type="InterPro" id="IPR001382">
    <property type="entry name" value="Glyco_hydro_47"/>
</dbReference>
<dbReference type="InterPro" id="IPR036026">
    <property type="entry name" value="Seven-hairpin_glycosidases"/>
</dbReference>
<reference evidence="11" key="1">
    <citation type="submission" date="2022-11" db="EMBL/GenBank/DDBJ databases">
        <title>Genome Sequence of Cubamyces cubensis.</title>
        <authorList>
            <person name="Buettner E."/>
        </authorList>
    </citation>
    <scope>NUCLEOTIDE SEQUENCE</scope>
    <source>
        <strain evidence="11">MPL-01</strain>
    </source>
</reference>